<dbReference type="Gene3D" id="3.90.1570.10">
    <property type="entry name" value="tt1808, chain A"/>
    <property type="match status" value="1"/>
</dbReference>
<dbReference type="EMBL" id="AP012338">
    <property type="protein sequence ID" value="BAM03858.1"/>
    <property type="molecule type" value="Genomic_DNA"/>
</dbReference>
<dbReference type="AlphaFoldDB" id="I0IF20"/>
<evidence type="ECO:0000313" key="3">
    <source>
        <dbReference type="Proteomes" id="UP000007881"/>
    </source>
</evidence>
<dbReference type="RefSeq" id="WP_014437076.1">
    <property type="nucleotide sequence ID" value="NC_017080.1"/>
</dbReference>
<accession>I0IF20</accession>
<sequence length="190" mass="21048">MEAQRTDLPRMTPAEFFAFAEKQEGRYEFRAGEVVAMSGGTARHARLASRLQGLLFAGLRGTPCSAFTSELHLAIEAADRYVHPDNTVVCGPLQFAGGDADGRAVTNARVVIEVLSDSTEAHDRGEKFDLYRQIPTFEEYILVSRHEPDVQSFLRQDDGTWNLAFSRGLDAVATIRCLPLELPLAELYAE</sequence>
<reference evidence="2 3" key="1">
    <citation type="submission" date="2012-02" db="EMBL/GenBank/DDBJ databases">
        <title>Complete genome sequence of Phycisphaera mikurensis NBRC 102666.</title>
        <authorList>
            <person name="Ankai A."/>
            <person name="Hosoyama A."/>
            <person name="Terui Y."/>
            <person name="Sekine M."/>
            <person name="Fukai R."/>
            <person name="Kato Y."/>
            <person name="Nakamura S."/>
            <person name="Yamada-Narita S."/>
            <person name="Kawakoshi A."/>
            <person name="Fukunaga Y."/>
            <person name="Yamazaki S."/>
            <person name="Fujita N."/>
        </authorList>
    </citation>
    <scope>NUCLEOTIDE SEQUENCE [LARGE SCALE GENOMIC DNA]</scope>
    <source>
        <strain evidence="3">NBRC 102666 / KCTC 22515 / FYK2301M01</strain>
    </source>
</reference>
<dbReference type="InterPro" id="IPR012296">
    <property type="entry name" value="Nuclease_put_TT1808"/>
</dbReference>
<dbReference type="SUPFAM" id="SSF52980">
    <property type="entry name" value="Restriction endonuclease-like"/>
    <property type="match status" value="1"/>
</dbReference>
<dbReference type="InterPro" id="IPR011335">
    <property type="entry name" value="Restrct_endonuc-II-like"/>
</dbReference>
<dbReference type="KEGG" id="phm:PSMK_16990"/>
<keyword evidence="3" id="KW-1185">Reference proteome</keyword>
<dbReference type="OrthoDB" id="9808428at2"/>
<evidence type="ECO:0000259" key="1">
    <source>
        <dbReference type="Pfam" id="PF05685"/>
    </source>
</evidence>
<dbReference type="HOGENOM" id="CLU_076312_6_2_0"/>
<dbReference type="InterPro" id="IPR008538">
    <property type="entry name" value="Uma2"/>
</dbReference>
<feature type="domain" description="Putative restriction endonuclease" evidence="1">
    <location>
        <begin position="14"/>
        <end position="179"/>
    </location>
</feature>
<dbReference type="PANTHER" id="PTHR36558:SF1">
    <property type="entry name" value="RESTRICTION ENDONUCLEASE DOMAIN-CONTAINING PROTEIN-RELATED"/>
    <property type="match status" value="1"/>
</dbReference>
<dbReference type="CDD" id="cd06260">
    <property type="entry name" value="DUF820-like"/>
    <property type="match status" value="1"/>
</dbReference>
<gene>
    <name evidence="2" type="ordered locus">PSMK_16990</name>
</gene>
<dbReference type="eggNOG" id="COG4636">
    <property type="taxonomic scope" value="Bacteria"/>
</dbReference>
<evidence type="ECO:0000313" key="2">
    <source>
        <dbReference type="EMBL" id="BAM03858.1"/>
    </source>
</evidence>
<dbReference type="Proteomes" id="UP000007881">
    <property type="component" value="Chromosome"/>
</dbReference>
<name>I0IF20_PHYMF</name>
<dbReference type="STRING" id="1142394.PSMK_16990"/>
<organism evidence="2 3">
    <name type="scientific">Phycisphaera mikurensis (strain NBRC 102666 / KCTC 22515 / FYK2301M01)</name>
    <dbReference type="NCBI Taxonomy" id="1142394"/>
    <lineage>
        <taxon>Bacteria</taxon>
        <taxon>Pseudomonadati</taxon>
        <taxon>Planctomycetota</taxon>
        <taxon>Phycisphaerae</taxon>
        <taxon>Phycisphaerales</taxon>
        <taxon>Phycisphaeraceae</taxon>
        <taxon>Phycisphaera</taxon>
    </lineage>
</organism>
<proteinExistence type="predicted"/>
<dbReference type="Pfam" id="PF05685">
    <property type="entry name" value="Uma2"/>
    <property type="match status" value="1"/>
</dbReference>
<dbReference type="PANTHER" id="PTHR36558">
    <property type="entry name" value="GLR1098 PROTEIN"/>
    <property type="match status" value="1"/>
</dbReference>
<protein>
    <recommendedName>
        <fullName evidence="1">Putative restriction endonuclease domain-containing protein</fullName>
    </recommendedName>
</protein>